<gene>
    <name evidence="8" type="ORF">Arub01_02290</name>
</gene>
<dbReference type="Pfam" id="PF00413">
    <property type="entry name" value="Peptidase_M10"/>
    <property type="match status" value="1"/>
</dbReference>
<accession>A0A9W6UUS9</accession>
<reference evidence="8" key="1">
    <citation type="submission" date="2023-02" db="EMBL/GenBank/DDBJ databases">
        <title>Actinomadura rubrobrunea NBRC 14622.</title>
        <authorList>
            <person name="Ichikawa N."/>
            <person name="Sato H."/>
            <person name="Tonouchi N."/>
        </authorList>
    </citation>
    <scope>NUCLEOTIDE SEQUENCE</scope>
    <source>
        <strain evidence="8">NBRC 14622</strain>
    </source>
</reference>
<organism evidence="8 9">
    <name type="scientific">Actinomadura rubrobrunea</name>
    <dbReference type="NCBI Taxonomy" id="115335"/>
    <lineage>
        <taxon>Bacteria</taxon>
        <taxon>Bacillati</taxon>
        <taxon>Actinomycetota</taxon>
        <taxon>Actinomycetes</taxon>
        <taxon>Streptosporangiales</taxon>
        <taxon>Thermomonosporaceae</taxon>
        <taxon>Actinomadura</taxon>
    </lineage>
</organism>
<feature type="domain" description="Peptidase M10 metallopeptidase" evidence="7">
    <location>
        <begin position="299"/>
        <end position="387"/>
    </location>
</feature>
<dbReference type="SUPFAM" id="SSF55486">
    <property type="entry name" value="Metalloproteases ('zincins'), catalytic domain"/>
    <property type="match status" value="1"/>
</dbReference>
<dbReference type="GO" id="GO:0006508">
    <property type="term" value="P:proteolysis"/>
    <property type="evidence" value="ECO:0007669"/>
    <property type="project" value="UniProtKB-KW"/>
</dbReference>
<evidence type="ECO:0000256" key="5">
    <source>
        <dbReference type="SAM" id="MobiDB-lite"/>
    </source>
</evidence>
<dbReference type="GO" id="GO:0004222">
    <property type="term" value="F:metalloendopeptidase activity"/>
    <property type="evidence" value="ECO:0007669"/>
    <property type="project" value="InterPro"/>
</dbReference>
<evidence type="ECO:0000256" key="6">
    <source>
        <dbReference type="SAM" id="SignalP"/>
    </source>
</evidence>
<evidence type="ECO:0000256" key="1">
    <source>
        <dbReference type="ARBA" id="ARBA00022670"/>
    </source>
</evidence>
<proteinExistence type="predicted"/>
<evidence type="ECO:0000259" key="7">
    <source>
        <dbReference type="Pfam" id="PF00413"/>
    </source>
</evidence>
<comment type="caution">
    <text evidence="8">The sequence shown here is derived from an EMBL/GenBank/DDBJ whole genome shotgun (WGS) entry which is preliminary data.</text>
</comment>
<sequence length="389" mass="41298">MSGGLTARRRLGGARGLSIALALTALAPGGVAAALGPTPRAPATVGYAARAPGAAAGSAAIATEPCAAGTLLVTRVPFVIDMTRCDPRSILLKGPSGLGVMVPPDGSSVEASVLGGRGMQSLVVDVDLTEKRVTVSGDEPGGPWDALPTTLDDPTGGRAHAPLPPPPAPSAASSRERSAAAPISPCRDAAYRSDGAPLPSKGRRRPVLKWWYYPGWGPVAYLNARQRKRAFLRGTRIAVRGQNNCRLGRVSIRQVYKGSTWRPPGVLRSGACGRADGRNVRGWMRFRPGETMLGLTCKWFRRGKMVEGDIALNASGARWATSKKRCRADAYDAVGVAAHETLHHLGLAHVKGARHRKLTMFPAIDTCEFHWRTLGLGDFLGLKRLYGRR</sequence>
<feature type="signal peptide" evidence="6">
    <location>
        <begin position="1"/>
        <end position="33"/>
    </location>
</feature>
<keyword evidence="3" id="KW-0378">Hydrolase</keyword>
<keyword evidence="6" id="KW-0732">Signal</keyword>
<dbReference type="EMBL" id="BSRZ01000001">
    <property type="protein sequence ID" value="GLW61985.1"/>
    <property type="molecule type" value="Genomic_DNA"/>
</dbReference>
<evidence type="ECO:0000313" key="8">
    <source>
        <dbReference type="EMBL" id="GLW61985.1"/>
    </source>
</evidence>
<dbReference type="Proteomes" id="UP001165124">
    <property type="component" value="Unassembled WGS sequence"/>
</dbReference>
<dbReference type="InterPro" id="IPR001818">
    <property type="entry name" value="Pept_M10_metallopeptidase"/>
</dbReference>
<protein>
    <recommendedName>
        <fullName evidence="7">Peptidase M10 metallopeptidase domain-containing protein</fullName>
    </recommendedName>
</protein>
<dbReference type="GO" id="GO:0008270">
    <property type="term" value="F:zinc ion binding"/>
    <property type="evidence" value="ECO:0007669"/>
    <property type="project" value="InterPro"/>
</dbReference>
<dbReference type="InterPro" id="IPR024079">
    <property type="entry name" value="MetalloPept_cat_dom_sf"/>
</dbReference>
<keyword evidence="4" id="KW-0862">Zinc</keyword>
<name>A0A9W6UUS9_9ACTN</name>
<keyword evidence="2" id="KW-0479">Metal-binding</keyword>
<evidence type="ECO:0000256" key="4">
    <source>
        <dbReference type="ARBA" id="ARBA00022833"/>
    </source>
</evidence>
<dbReference type="RefSeq" id="WP_067914630.1">
    <property type="nucleotide sequence ID" value="NZ_BSRZ01000001.1"/>
</dbReference>
<dbReference type="AlphaFoldDB" id="A0A9W6UUS9"/>
<feature type="chain" id="PRO_5040990737" description="Peptidase M10 metallopeptidase domain-containing protein" evidence="6">
    <location>
        <begin position="34"/>
        <end position="389"/>
    </location>
</feature>
<dbReference type="Gene3D" id="3.40.390.10">
    <property type="entry name" value="Collagenase (Catalytic Domain)"/>
    <property type="match status" value="1"/>
</dbReference>
<dbReference type="GO" id="GO:0031012">
    <property type="term" value="C:extracellular matrix"/>
    <property type="evidence" value="ECO:0007669"/>
    <property type="project" value="InterPro"/>
</dbReference>
<keyword evidence="1" id="KW-0645">Protease</keyword>
<evidence type="ECO:0000313" key="9">
    <source>
        <dbReference type="Proteomes" id="UP001165124"/>
    </source>
</evidence>
<keyword evidence="9" id="KW-1185">Reference proteome</keyword>
<feature type="region of interest" description="Disordered" evidence="5">
    <location>
        <begin position="134"/>
        <end position="198"/>
    </location>
</feature>
<evidence type="ECO:0000256" key="2">
    <source>
        <dbReference type="ARBA" id="ARBA00022723"/>
    </source>
</evidence>
<evidence type="ECO:0000256" key="3">
    <source>
        <dbReference type="ARBA" id="ARBA00022801"/>
    </source>
</evidence>